<reference evidence="5" key="1">
    <citation type="submission" date="2016-10" db="EMBL/GenBank/DDBJ databases">
        <authorList>
            <person name="Varghese N."/>
            <person name="Submissions S."/>
        </authorList>
    </citation>
    <scope>NUCLEOTIDE SEQUENCE [LARGE SCALE GENOMIC DNA]</scope>
    <source>
        <strain evidence="5">Nm71</strain>
    </source>
</reference>
<keyword evidence="2" id="KW-0378">Hydrolase</keyword>
<dbReference type="AlphaFoldDB" id="A0A1I0BEW3"/>
<evidence type="ECO:0000256" key="1">
    <source>
        <dbReference type="ARBA" id="ARBA00006499"/>
    </source>
</evidence>
<feature type="domain" description="Phospholipase/carboxylesterase/thioesterase" evidence="3">
    <location>
        <begin position="15"/>
        <end position="223"/>
    </location>
</feature>
<dbReference type="InterPro" id="IPR003140">
    <property type="entry name" value="PLipase/COase/thioEstase"/>
</dbReference>
<keyword evidence="5" id="KW-1185">Reference proteome</keyword>
<evidence type="ECO:0000313" key="5">
    <source>
        <dbReference type="Proteomes" id="UP000199345"/>
    </source>
</evidence>
<dbReference type="InterPro" id="IPR050565">
    <property type="entry name" value="LYPA1-2/EST-like"/>
</dbReference>
<dbReference type="RefSeq" id="WP_090657784.1">
    <property type="nucleotide sequence ID" value="NZ_FOIA01000010.1"/>
</dbReference>
<proteinExistence type="inferred from homology"/>
<comment type="similarity">
    <text evidence="1">Belongs to the AB hydrolase superfamily. AB hydrolase 2 family.</text>
</comment>
<dbReference type="SUPFAM" id="SSF53474">
    <property type="entry name" value="alpha/beta-Hydrolases"/>
    <property type="match status" value="1"/>
</dbReference>
<dbReference type="Gene3D" id="3.40.50.1820">
    <property type="entry name" value="alpha/beta hydrolase"/>
    <property type="match status" value="1"/>
</dbReference>
<accession>A0A1I0BEW3</accession>
<organism evidence="4 5">
    <name type="scientific">Nitrosomonas marina</name>
    <dbReference type="NCBI Taxonomy" id="917"/>
    <lineage>
        <taxon>Bacteria</taxon>
        <taxon>Pseudomonadati</taxon>
        <taxon>Pseudomonadota</taxon>
        <taxon>Betaproteobacteria</taxon>
        <taxon>Nitrosomonadales</taxon>
        <taxon>Nitrosomonadaceae</taxon>
        <taxon>Nitrosomonas</taxon>
    </lineage>
</organism>
<gene>
    <name evidence="4" type="ORF">SAMN05216326_11083</name>
</gene>
<evidence type="ECO:0000259" key="3">
    <source>
        <dbReference type="Pfam" id="PF02230"/>
    </source>
</evidence>
<dbReference type="PANTHER" id="PTHR10655:SF17">
    <property type="entry name" value="LYSOPHOSPHOLIPASE-LIKE PROTEIN 1"/>
    <property type="match status" value="1"/>
</dbReference>
<sequence length="226" mass="24961">MSPTDLLSTVEIETTRNPAFTVIWLHGLGADGNDFVPIINELTSSSQKGIRFIFPHAPMRPVTVNNGYVMRAWYDIYGAGAKMDSREDETGIRDAQRAIDALINHEIQRGTAAHNIVLAGFSQGGAIALQTGLRQKNRLAGIIALSCYLPLANYLAVEAHANNTAIPILMAHGAYDPIVPISLATASRDYLLQANYTVEWHEYPMEHTVCMQEINDIDSWLQRVLT</sequence>
<evidence type="ECO:0000256" key="2">
    <source>
        <dbReference type="ARBA" id="ARBA00022801"/>
    </source>
</evidence>
<dbReference type="OrthoDB" id="9801763at2"/>
<dbReference type="PANTHER" id="PTHR10655">
    <property type="entry name" value="LYSOPHOSPHOLIPASE-RELATED"/>
    <property type="match status" value="1"/>
</dbReference>
<protein>
    <submittedName>
        <fullName evidence="4">Phospholipase/carboxylesterase</fullName>
    </submittedName>
</protein>
<name>A0A1I0BEW3_9PROT</name>
<dbReference type="Proteomes" id="UP000199345">
    <property type="component" value="Unassembled WGS sequence"/>
</dbReference>
<dbReference type="Pfam" id="PF02230">
    <property type="entry name" value="Abhydrolase_2"/>
    <property type="match status" value="1"/>
</dbReference>
<evidence type="ECO:0000313" key="4">
    <source>
        <dbReference type="EMBL" id="SET05470.1"/>
    </source>
</evidence>
<dbReference type="InterPro" id="IPR029058">
    <property type="entry name" value="AB_hydrolase_fold"/>
</dbReference>
<dbReference type="EMBL" id="FOIA01000010">
    <property type="protein sequence ID" value="SET05470.1"/>
    <property type="molecule type" value="Genomic_DNA"/>
</dbReference>
<dbReference type="GO" id="GO:0016787">
    <property type="term" value="F:hydrolase activity"/>
    <property type="evidence" value="ECO:0007669"/>
    <property type="project" value="UniProtKB-KW"/>
</dbReference>